<evidence type="ECO:0000256" key="8">
    <source>
        <dbReference type="ARBA" id="ARBA00023170"/>
    </source>
</evidence>
<keyword evidence="15" id="KW-1185">Reference proteome</keyword>
<proteinExistence type="inferred from homology"/>
<dbReference type="PANTHER" id="PTHR30069:SF29">
    <property type="entry name" value="HEMOGLOBIN AND HEMOGLOBIN-HAPTOGLOBIN-BINDING PROTEIN 1-RELATED"/>
    <property type="match status" value="1"/>
</dbReference>
<dbReference type="Gene3D" id="2.40.170.20">
    <property type="entry name" value="TonB-dependent receptor, beta-barrel domain"/>
    <property type="match status" value="1"/>
</dbReference>
<evidence type="ECO:0000259" key="12">
    <source>
        <dbReference type="Pfam" id="PF00593"/>
    </source>
</evidence>
<feature type="domain" description="TonB-dependent receptor plug" evidence="13">
    <location>
        <begin position="21"/>
        <end position="130"/>
    </location>
</feature>
<organism evidence="14 15">
    <name type="scientific">Mucilaginibacter panaciglaebae</name>
    <dbReference type="NCBI Taxonomy" id="502331"/>
    <lineage>
        <taxon>Bacteria</taxon>
        <taxon>Pseudomonadati</taxon>
        <taxon>Bacteroidota</taxon>
        <taxon>Sphingobacteriia</taxon>
        <taxon>Sphingobacteriales</taxon>
        <taxon>Sphingobacteriaceae</taxon>
        <taxon>Mucilaginibacter</taxon>
    </lineage>
</organism>
<keyword evidence="5" id="KW-0732">Signal</keyword>
<gene>
    <name evidence="14" type="ORF">GCM10022392_28640</name>
</gene>
<evidence type="ECO:0000256" key="6">
    <source>
        <dbReference type="ARBA" id="ARBA00023077"/>
    </source>
</evidence>
<dbReference type="Pfam" id="PF00593">
    <property type="entry name" value="TonB_dep_Rec_b-barrel"/>
    <property type="match status" value="1"/>
</dbReference>
<accession>A0ABP7X226</accession>
<evidence type="ECO:0000313" key="14">
    <source>
        <dbReference type="EMBL" id="GAA4101956.1"/>
    </source>
</evidence>
<evidence type="ECO:0000256" key="7">
    <source>
        <dbReference type="ARBA" id="ARBA00023136"/>
    </source>
</evidence>
<comment type="subcellular location">
    <subcellularLocation>
        <location evidence="1 10">Cell outer membrane</location>
        <topology evidence="1 10">Multi-pass membrane protein</topology>
    </subcellularLocation>
</comment>
<evidence type="ECO:0000259" key="13">
    <source>
        <dbReference type="Pfam" id="PF07715"/>
    </source>
</evidence>
<evidence type="ECO:0000256" key="11">
    <source>
        <dbReference type="RuleBase" id="RU003357"/>
    </source>
</evidence>
<dbReference type="Proteomes" id="UP001500841">
    <property type="component" value="Unassembled WGS sequence"/>
</dbReference>
<evidence type="ECO:0000256" key="2">
    <source>
        <dbReference type="ARBA" id="ARBA00022448"/>
    </source>
</evidence>
<dbReference type="InterPro" id="IPR037066">
    <property type="entry name" value="Plug_dom_sf"/>
</dbReference>
<protein>
    <submittedName>
        <fullName evidence="14">TonB-dependent receptor plug domain-containing protein</fullName>
    </submittedName>
</protein>
<evidence type="ECO:0000256" key="5">
    <source>
        <dbReference type="ARBA" id="ARBA00022729"/>
    </source>
</evidence>
<keyword evidence="2 10" id="KW-0813">Transport</keyword>
<evidence type="ECO:0000256" key="1">
    <source>
        <dbReference type="ARBA" id="ARBA00004571"/>
    </source>
</evidence>
<name>A0ABP7X226_9SPHI</name>
<dbReference type="PANTHER" id="PTHR30069">
    <property type="entry name" value="TONB-DEPENDENT OUTER MEMBRANE RECEPTOR"/>
    <property type="match status" value="1"/>
</dbReference>
<dbReference type="Gene3D" id="2.170.130.10">
    <property type="entry name" value="TonB-dependent receptor, plug domain"/>
    <property type="match status" value="1"/>
</dbReference>
<dbReference type="InterPro" id="IPR036942">
    <property type="entry name" value="Beta-barrel_TonB_sf"/>
</dbReference>
<dbReference type="InterPro" id="IPR000531">
    <property type="entry name" value="Beta-barrel_TonB"/>
</dbReference>
<keyword evidence="6 11" id="KW-0798">TonB box</keyword>
<keyword evidence="4 10" id="KW-0812">Transmembrane</keyword>
<comment type="similarity">
    <text evidence="10 11">Belongs to the TonB-dependent receptor family.</text>
</comment>
<feature type="domain" description="TonB-dependent receptor-like beta-barrel" evidence="12">
    <location>
        <begin position="194"/>
        <end position="579"/>
    </location>
</feature>
<reference evidence="15" key="1">
    <citation type="journal article" date="2019" name="Int. J. Syst. Evol. Microbiol.">
        <title>The Global Catalogue of Microorganisms (GCM) 10K type strain sequencing project: providing services to taxonomists for standard genome sequencing and annotation.</title>
        <authorList>
            <consortium name="The Broad Institute Genomics Platform"/>
            <consortium name="The Broad Institute Genome Sequencing Center for Infectious Disease"/>
            <person name="Wu L."/>
            <person name="Ma J."/>
        </authorList>
    </citation>
    <scope>NUCLEOTIDE SEQUENCE [LARGE SCALE GENOMIC DNA]</scope>
    <source>
        <strain evidence="15">JCM 17085</strain>
    </source>
</reference>
<dbReference type="EMBL" id="BAABCV010000010">
    <property type="protein sequence ID" value="GAA4101956.1"/>
    <property type="molecule type" value="Genomic_DNA"/>
</dbReference>
<keyword evidence="7 10" id="KW-0472">Membrane</keyword>
<evidence type="ECO:0000256" key="4">
    <source>
        <dbReference type="ARBA" id="ARBA00022692"/>
    </source>
</evidence>
<keyword evidence="8 14" id="KW-0675">Receptor</keyword>
<dbReference type="InterPro" id="IPR039426">
    <property type="entry name" value="TonB-dep_rcpt-like"/>
</dbReference>
<keyword evidence="3 10" id="KW-1134">Transmembrane beta strand</keyword>
<comment type="caution">
    <text evidence="14">The sequence shown here is derived from an EMBL/GenBank/DDBJ whole genome shotgun (WGS) entry which is preliminary data.</text>
</comment>
<evidence type="ECO:0000256" key="10">
    <source>
        <dbReference type="PROSITE-ProRule" id="PRU01360"/>
    </source>
</evidence>
<keyword evidence="9 10" id="KW-0998">Cell outer membrane</keyword>
<evidence type="ECO:0000256" key="9">
    <source>
        <dbReference type="ARBA" id="ARBA00023237"/>
    </source>
</evidence>
<dbReference type="SUPFAM" id="SSF56935">
    <property type="entry name" value="Porins"/>
    <property type="match status" value="1"/>
</dbReference>
<evidence type="ECO:0000256" key="3">
    <source>
        <dbReference type="ARBA" id="ARBA00022452"/>
    </source>
</evidence>
<dbReference type="PROSITE" id="PS52016">
    <property type="entry name" value="TONB_DEPENDENT_REC_3"/>
    <property type="match status" value="1"/>
</dbReference>
<dbReference type="InterPro" id="IPR012910">
    <property type="entry name" value="Plug_dom"/>
</dbReference>
<evidence type="ECO:0000313" key="15">
    <source>
        <dbReference type="Proteomes" id="UP001500841"/>
    </source>
</evidence>
<sequence length="605" mass="68174">MSFEELMSIEVTSVSKRPEKLSEAASALQIITQEDIYRSGATNLPEALSLSPNLQVAKYNSYAWVISARGFNNVFSNKLLVMIDGRTVYSPLFAGVYWDAQSVPLQDIDRIEIISGPGATLWGANAVNGVINIITKKAKDTQGLYVSVAGGNYLRDQVSTRYGGRIGSSIKYRVYLQRNDMDPTLKANGQDNADNWNLNQGGLRMDYDAGGRDKISFQANFEGGTEHTKPGPSSFDEQDVMAQWAHIFSNQSDLQLQAYYDRSWRRDLPSTINDQIQTYDIDLQHHFRLGKSNDLLWGGEYRLMQDNSQNTTTFVGFLPARRNLQLYNFFVQDEIKLVPDLFKLTLGTKLLNDIYTGFEWQPSARLTWTPTQQQTVWAAVSRAVRTPSRIDVDYHIPTYPVPPSTQNVGGGPNFVSEKLIAYELGYRVQTSQEVSLSLAAFYNIYDDLYSVEVVPNTKTYLIQNGMKGNSQGFELSALWQVFDNWRLRGGYTFFHKNISDKPGHSFDTTFEGTDPRHQALLQSMFDLSKYFQLDLTGRYVSSRPLSIAAGVPAVAAYSNLDIRLAWHPGKLEFSVVGQNIVNPNHVEFASNRIPRNIYGKIALTF</sequence>
<dbReference type="Pfam" id="PF07715">
    <property type="entry name" value="Plug"/>
    <property type="match status" value="1"/>
</dbReference>
<dbReference type="RefSeq" id="WP_345105920.1">
    <property type="nucleotide sequence ID" value="NZ_BAABCV010000010.1"/>
</dbReference>